<proteinExistence type="inferred from homology"/>
<comment type="pathway">
    <text evidence="3 14">Amino-acid biosynthesis; L-threonine biosynthesis; L-threonine from L-aspartate: step 1/5.</text>
</comment>
<feature type="binding site" evidence="12">
    <location>
        <begin position="173"/>
        <end position="174"/>
    </location>
    <ligand>
        <name>ATP</name>
        <dbReference type="ChEBI" id="CHEBI:30616"/>
    </ligand>
</feature>
<comment type="caution">
    <text evidence="16">The sequence shown here is derived from an EMBL/GenBank/DDBJ whole genome shotgun (WGS) entry which is preliminary data.</text>
</comment>
<evidence type="ECO:0000256" key="10">
    <source>
        <dbReference type="ARBA" id="ARBA00023154"/>
    </source>
</evidence>
<evidence type="ECO:0000256" key="13">
    <source>
        <dbReference type="RuleBase" id="RU003448"/>
    </source>
</evidence>
<keyword evidence="7 12" id="KW-0547">Nucleotide-binding</keyword>
<evidence type="ECO:0000256" key="6">
    <source>
        <dbReference type="ARBA" id="ARBA00022679"/>
    </source>
</evidence>
<dbReference type="PANTHER" id="PTHR21499">
    <property type="entry name" value="ASPARTATE KINASE"/>
    <property type="match status" value="1"/>
</dbReference>
<dbReference type="PROSITE" id="PS00324">
    <property type="entry name" value="ASPARTOKINASE"/>
    <property type="match status" value="1"/>
</dbReference>
<feature type="binding site" evidence="12">
    <location>
        <begin position="209"/>
        <end position="210"/>
    </location>
    <ligand>
        <name>ATP</name>
        <dbReference type="ChEBI" id="CHEBI:30616"/>
    </ligand>
</feature>
<keyword evidence="5 14" id="KW-0028">Amino-acid biosynthesis</keyword>
<dbReference type="InterPro" id="IPR041740">
    <property type="entry name" value="AKii-LysC-BS"/>
</dbReference>
<dbReference type="EMBL" id="RSED01000003">
    <property type="protein sequence ID" value="RRS05392.1"/>
    <property type="molecule type" value="Genomic_DNA"/>
</dbReference>
<dbReference type="NCBIfam" id="TIGR00657">
    <property type="entry name" value="asp_kinases"/>
    <property type="match status" value="1"/>
</dbReference>
<dbReference type="GO" id="GO:0009089">
    <property type="term" value="P:lysine biosynthetic process via diaminopimelate"/>
    <property type="evidence" value="ECO:0007669"/>
    <property type="project" value="UniProtKB-UniPathway"/>
</dbReference>
<dbReference type="FunFam" id="3.30.2130.10:FF:000002">
    <property type="entry name" value="Aspartokinase"/>
    <property type="match status" value="1"/>
</dbReference>
<dbReference type="Gene3D" id="3.40.1160.10">
    <property type="entry name" value="Acetylglutamate kinase-like"/>
    <property type="match status" value="1"/>
</dbReference>
<dbReference type="InterPro" id="IPR018042">
    <property type="entry name" value="Aspartate_kinase_CS"/>
</dbReference>
<feature type="binding site" evidence="12">
    <location>
        <begin position="7"/>
        <end position="10"/>
    </location>
    <ligand>
        <name>ATP</name>
        <dbReference type="ChEBI" id="CHEBI:30616"/>
    </ligand>
</feature>
<gene>
    <name evidence="16" type="ORF">EIP75_04040</name>
</gene>
<comment type="pathway">
    <text evidence="2 14">Amino-acid biosynthesis; L-methionine biosynthesis via de novo pathway; L-homoserine from L-aspartate: step 1/3.</text>
</comment>
<dbReference type="InterPro" id="IPR002912">
    <property type="entry name" value="ACT_dom"/>
</dbReference>
<dbReference type="FunFam" id="3.40.1160.10:FF:000002">
    <property type="entry name" value="Aspartokinase"/>
    <property type="match status" value="1"/>
</dbReference>
<evidence type="ECO:0000256" key="14">
    <source>
        <dbReference type="RuleBase" id="RU004249"/>
    </source>
</evidence>
<evidence type="ECO:0000256" key="11">
    <source>
        <dbReference type="ARBA" id="ARBA00047872"/>
    </source>
</evidence>
<name>A0A426VES3_9BURK</name>
<dbReference type="Gene3D" id="3.30.2130.10">
    <property type="entry name" value="VC0802-like"/>
    <property type="match status" value="1"/>
</dbReference>
<keyword evidence="10" id="KW-0457">Lysine biosynthesis</keyword>
<dbReference type="Pfam" id="PF22468">
    <property type="entry name" value="ACT_9"/>
    <property type="match status" value="1"/>
</dbReference>
<dbReference type="SUPFAM" id="SSF55021">
    <property type="entry name" value="ACT-like"/>
    <property type="match status" value="2"/>
</dbReference>
<dbReference type="OrthoDB" id="9799110at2"/>
<keyword evidence="9 12" id="KW-0067">ATP-binding</keyword>
<dbReference type="InterPro" id="IPR045865">
    <property type="entry name" value="ACT-like_dom_sf"/>
</dbReference>
<dbReference type="Pfam" id="PF00696">
    <property type="entry name" value="AA_kinase"/>
    <property type="match status" value="1"/>
</dbReference>
<evidence type="ECO:0000259" key="15">
    <source>
        <dbReference type="PROSITE" id="PS51671"/>
    </source>
</evidence>
<dbReference type="PRINTS" id="PR00474">
    <property type="entry name" value="GLU5KINASE"/>
</dbReference>
<comment type="pathway">
    <text evidence="1 14">Amino-acid biosynthesis; L-lysine biosynthesis via DAP pathway; (S)-tetrahydrodipicolinate from L-aspartate: step 1/4.</text>
</comment>
<feature type="binding site" evidence="12">
    <location>
        <position position="179"/>
    </location>
    <ligand>
        <name>ATP</name>
        <dbReference type="ChEBI" id="CHEBI:30616"/>
    </ligand>
</feature>
<feature type="binding site" evidence="12">
    <location>
        <position position="74"/>
    </location>
    <ligand>
        <name>substrate</name>
    </ligand>
</feature>
<dbReference type="InterPro" id="IPR054352">
    <property type="entry name" value="ACT_Aspartokinase"/>
</dbReference>
<feature type="binding site" evidence="12">
    <location>
        <position position="47"/>
    </location>
    <ligand>
        <name>substrate</name>
    </ligand>
</feature>
<dbReference type="NCBIfam" id="NF005154">
    <property type="entry name" value="PRK06635.1-2"/>
    <property type="match status" value="1"/>
</dbReference>
<evidence type="ECO:0000313" key="17">
    <source>
        <dbReference type="Proteomes" id="UP000269265"/>
    </source>
</evidence>
<keyword evidence="6 13" id="KW-0808">Transferase</keyword>
<dbReference type="RefSeq" id="WP_125241961.1">
    <property type="nucleotide sequence ID" value="NZ_RSED01000003.1"/>
</dbReference>
<feature type="domain" description="ACT" evidence="15">
    <location>
        <begin position="355"/>
        <end position="418"/>
    </location>
</feature>
<evidence type="ECO:0000256" key="7">
    <source>
        <dbReference type="ARBA" id="ARBA00022741"/>
    </source>
</evidence>
<evidence type="ECO:0000256" key="4">
    <source>
        <dbReference type="ARBA" id="ARBA00010122"/>
    </source>
</evidence>
<dbReference type="NCBIfam" id="NF005155">
    <property type="entry name" value="PRK06635.1-4"/>
    <property type="match status" value="1"/>
</dbReference>
<organism evidence="16 17">
    <name type="scientific">Aquabacterium soli</name>
    <dbReference type="NCBI Taxonomy" id="2493092"/>
    <lineage>
        <taxon>Bacteria</taxon>
        <taxon>Pseudomonadati</taxon>
        <taxon>Pseudomonadota</taxon>
        <taxon>Betaproteobacteria</taxon>
        <taxon>Burkholderiales</taxon>
        <taxon>Aquabacterium</taxon>
    </lineage>
</organism>
<evidence type="ECO:0000256" key="9">
    <source>
        <dbReference type="ARBA" id="ARBA00022840"/>
    </source>
</evidence>
<sequence>MALIVHKYGGTSMGSTERIRNVAKRVAKWVRAGHQLVVVPSAMSGETNRLLGLAKELSGTPSARELDMIAATGEQVSSGLLAIALQAEGLESVSYAGWQVPIKTDSSFTKARIESIDDVRVRADLAAGKVVVITGFQGVSPEGHITTLGRGGSDTSAVAVAAAMKADECLIYTDVDGVYTTDPRVVPEARRLNTVSFEEMLEMASLGSKVLQIRSVEFAGKYRVPLRVLSSFTPWDIDLDEEAKSGTLISFEEDENMEQAVVSGIAFNRDEAKITVVGVPDTPGIAYQIVGKVADANIDVDVIIQNVSHDGKTDFSFTVHRNDFQRTMDLLQKDVQPTLGAKEIVGDPKICKVSIVGIGMRSHAGIASTMFKTLSDEGINIQMITTSEIKTSVVIDEKYMELAVRALHKAFGLDEQKA</sequence>
<dbReference type="CDD" id="cd04923">
    <property type="entry name" value="ACT_AK-LysC-DapG-like_2"/>
    <property type="match status" value="1"/>
</dbReference>
<dbReference type="GO" id="GO:0009090">
    <property type="term" value="P:homoserine biosynthetic process"/>
    <property type="evidence" value="ECO:0007669"/>
    <property type="project" value="TreeGrafter"/>
</dbReference>
<dbReference type="InterPro" id="IPR001057">
    <property type="entry name" value="Glu/AcGlu_kinase"/>
</dbReference>
<dbReference type="PROSITE" id="PS51671">
    <property type="entry name" value="ACT"/>
    <property type="match status" value="2"/>
</dbReference>
<dbReference type="InterPro" id="IPR036393">
    <property type="entry name" value="AceGlu_kinase-like_sf"/>
</dbReference>
<comment type="similarity">
    <text evidence="4 13">Belongs to the aspartokinase family.</text>
</comment>
<accession>A0A426VES3</accession>
<reference evidence="16 17" key="1">
    <citation type="submission" date="2018-12" db="EMBL/GenBank/DDBJ databases">
        <title>The whole draft genome of Aquabacterium sp. SJQ9.</title>
        <authorList>
            <person name="Sun L."/>
            <person name="Gao X."/>
            <person name="Chen W."/>
            <person name="Huang K."/>
        </authorList>
    </citation>
    <scope>NUCLEOTIDE SEQUENCE [LARGE SCALE GENOMIC DNA]</scope>
    <source>
        <strain evidence="16 17">SJQ9</strain>
    </source>
</reference>
<feature type="binding site" evidence="12">
    <location>
        <position position="184"/>
    </location>
    <ligand>
        <name>ATP</name>
        <dbReference type="ChEBI" id="CHEBI:30616"/>
    </ligand>
</feature>
<evidence type="ECO:0000256" key="5">
    <source>
        <dbReference type="ARBA" id="ARBA00022605"/>
    </source>
</evidence>
<evidence type="ECO:0000256" key="12">
    <source>
        <dbReference type="PIRSR" id="PIRSR000726-1"/>
    </source>
</evidence>
<dbReference type="CDD" id="cd04913">
    <property type="entry name" value="ACT_AKii-LysC-BS-like_1"/>
    <property type="match status" value="1"/>
</dbReference>
<dbReference type="InterPro" id="IPR001048">
    <property type="entry name" value="Asp/Glu/Uridylate_kinase"/>
</dbReference>
<dbReference type="EC" id="2.7.2.4" evidence="13"/>
<dbReference type="UniPathway" id="UPA00051">
    <property type="reaction ID" value="UER00462"/>
</dbReference>
<evidence type="ECO:0000256" key="3">
    <source>
        <dbReference type="ARBA" id="ARBA00005139"/>
    </source>
</evidence>
<dbReference type="InterPro" id="IPR005260">
    <property type="entry name" value="Asp_kin_monofn"/>
</dbReference>
<evidence type="ECO:0000256" key="8">
    <source>
        <dbReference type="ARBA" id="ARBA00022777"/>
    </source>
</evidence>
<dbReference type="GO" id="GO:0005524">
    <property type="term" value="F:ATP binding"/>
    <property type="evidence" value="ECO:0007669"/>
    <property type="project" value="UniProtKB-KW"/>
</dbReference>
<feature type="domain" description="ACT" evidence="15">
    <location>
        <begin position="274"/>
        <end position="349"/>
    </location>
</feature>
<comment type="catalytic activity">
    <reaction evidence="11 13">
        <text>L-aspartate + ATP = 4-phospho-L-aspartate + ADP</text>
        <dbReference type="Rhea" id="RHEA:23776"/>
        <dbReference type="ChEBI" id="CHEBI:29991"/>
        <dbReference type="ChEBI" id="CHEBI:30616"/>
        <dbReference type="ChEBI" id="CHEBI:57535"/>
        <dbReference type="ChEBI" id="CHEBI:456216"/>
        <dbReference type="EC" id="2.7.2.4"/>
    </reaction>
</comment>
<dbReference type="InterPro" id="IPR001341">
    <property type="entry name" value="Asp_kinase"/>
</dbReference>
<dbReference type="CDD" id="cd04261">
    <property type="entry name" value="AAK_AKii-LysC-BS"/>
    <property type="match status" value="1"/>
</dbReference>
<dbReference type="Proteomes" id="UP000269265">
    <property type="component" value="Unassembled WGS sequence"/>
</dbReference>
<evidence type="ECO:0000256" key="1">
    <source>
        <dbReference type="ARBA" id="ARBA00004766"/>
    </source>
</evidence>
<dbReference type="PIRSF" id="PIRSF000726">
    <property type="entry name" value="Asp_kin"/>
    <property type="match status" value="1"/>
</dbReference>
<dbReference type="Pfam" id="PF01842">
    <property type="entry name" value="ACT"/>
    <property type="match status" value="1"/>
</dbReference>
<protein>
    <recommendedName>
        <fullName evidence="13">Aspartokinase</fullName>
        <ecNumber evidence="13">2.7.2.4</ecNumber>
    </recommendedName>
</protein>
<evidence type="ECO:0000256" key="2">
    <source>
        <dbReference type="ARBA" id="ARBA00004986"/>
    </source>
</evidence>
<dbReference type="GO" id="GO:0009088">
    <property type="term" value="P:threonine biosynthetic process"/>
    <property type="evidence" value="ECO:0007669"/>
    <property type="project" value="UniProtKB-UniPathway"/>
</dbReference>
<dbReference type="UniPathway" id="UPA00050">
    <property type="reaction ID" value="UER00461"/>
</dbReference>
<dbReference type="PANTHER" id="PTHR21499:SF3">
    <property type="entry name" value="ASPARTOKINASE"/>
    <property type="match status" value="1"/>
</dbReference>
<keyword evidence="8 13" id="KW-0418">Kinase</keyword>
<dbReference type="AlphaFoldDB" id="A0A426VES3"/>
<dbReference type="GO" id="GO:0004072">
    <property type="term" value="F:aspartate kinase activity"/>
    <property type="evidence" value="ECO:0007669"/>
    <property type="project" value="UniProtKB-EC"/>
</dbReference>
<dbReference type="UniPathway" id="UPA00034">
    <property type="reaction ID" value="UER00015"/>
</dbReference>
<dbReference type="NCBIfam" id="TIGR00656">
    <property type="entry name" value="asp_kin_monofn"/>
    <property type="match status" value="1"/>
</dbReference>
<dbReference type="GO" id="GO:0005829">
    <property type="term" value="C:cytosol"/>
    <property type="evidence" value="ECO:0007669"/>
    <property type="project" value="TreeGrafter"/>
</dbReference>
<evidence type="ECO:0000313" key="16">
    <source>
        <dbReference type="EMBL" id="RRS05392.1"/>
    </source>
</evidence>
<dbReference type="SUPFAM" id="SSF53633">
    <property type="entry name" value="Carbamate kinase-like"/>
    <property type="match status" value="1"/>
</dbReference>
<keyword evidence="17" id="KW-1185">Reference proteome</keyword>